<keyword evidence="2 6" id="KW-0812">Transmembrane</keyword>
<dbReference type="PANTHER" id="PTHR31234:SF42">
    <property type="entry name" value="LATE EMBRYOGENESIS ABUNDANT (LEA) HYDROXYPROLINE-RICH GLYCOPROTEIN FAMILY"/>
    <property type="match status" value="1"/>
</dbReference>
<evidence type="ECO:0000256" key="2">
    <source>
        <dbReference type="ARBA" id="ARBA00022692"/>
    </source>
</evidence>
<dbReference type="EMBL" id="JAIWQS010000007">
    <property type="protein sequence ID" value="KAJ8758904.1"/>
    <property type="molecule type" value="Genomic_DNA"/>
</dbReference>
<accession>A0AAV8SXY5</accession>
<evidence type="ECO:0000313" key="9">
    <source>
        <dbReference type="Proteomes" id="UP001159364"/>
    </source>
</evidence>
<feature type="compositionally biased region" description="Low complexity" evidence="5">
    <location>
        <begin position="82"/>
        <end position="95"/>
    </location>
</feature>
<feature type="compositionally biased region" description="Basic and acidic residues" evidence="5">
    <location>
        <begin position="100"/>
        <end position="139"/>
    </location>
</feature>
<reference evidence="8 9" key="1">
    <citation type="submission" date="2021-09" db="EMBL/GenBank/DDBJ databases">
        <title>Genomic insights and catalytic innovation underlie evolution of tropane alkaloids biosynthesis.</title>
        <authorList>
            <person name="Wang Y.-J."/>
            <person name="Tian T."/>
            <person name="Huang J.-P."/>
            <person name="Huang S.-X."/>
        </authorList>
    </citation>
    <scope>NUCLEOTIDE SEQUENCE [LARGE SCALE GENOMIC DNA]</scope>
    <source>
        <strain evidence="8">KIB-2018</strain>
        <tissue evidence="8">Leaf</tissue>
    </source>
</reference>
<feature type="region of interest" description="Disordered" evidence="5">
    <location>
        <begin position="1"/>
        <end position="164"/>
    </location>
</feature>
<evidence type="ECO:0000313" key="8">
    <source>
        <dbReference type="EMBL" id="KAJ8758904.1"/>
    </source>
</evidence>
<evidence type="ECO:0000256" key="5">
    <source>
        <dbReference type="SAM" id="MobiDB-lite"/>
    </source>
</evidence>
<feature type="transmembrane region" description="Helical" evidence="6">
    <location>
        <begin position="170"/>
        <end position="199"/>
    </location>
</feature>
<dbReference type="InterPro" id="IPR044839">
    <property type="entry name" value="NDR1-like"/>
</dbReference>
<dbReference type="InterPro" id="IPR004864">
    <property type="entry name" value="LEA_2"/>
</dbReference>
<feature type="compositionally biased region" description="Basic and acidic residues" evidence="5">
    <location>
        <begin position="27"/>
        <end position="38"/>
    </location>
</feature>
<dbReference type="GO" id="GO:0005886">
    <property type="term" value="C:plasma membrane"/>
    <property type="evidence" value="ECO:0007669"/>
    <property type="project" value="TreeGrafter"/>
</dbReference>
<evidence type="ECO:0000256" key="3">
    <source>
        <dbReference type="ARBA" id="ARBA00022989"/>
    </source>
</evidence>
<keyword evidence="3 6" id="KW-1133">Transmembrane helix</keyword>
<name>A0AAV8SXY5_9ROSI</name>
<keyword evidence="9" id="KW-1185">Reference proteome</keyword>
<dbReference type="GO" id="GO:0098542">
    <property type="term" value="P:defense response to other organism"/>
    <property type="evidence" value="ECO:0007669"/>
    <property type="project" value="InterPro"/>
</dbReference>
<evidence type="ECO:0000259" key="7">
    <source>
        <dbReference type="Pfam" id="PF03168"/>
    </source>
</evidence>
<evidence type="ECO:0000256" key="6">
    <source>
        <dbReference type="SAM" id="Phobius"/>
    </source>
</evidence>
<feature type="domain" description="Late embryogenesis abundant protein LEA-2 subgroup" evidence="7">
    <location>
        <begin position="241"/>
        <end position="321"/>
    </location>
</feature>
<proteinExistence type="predicted"/>
<evidence type="ECO:0000256" key="4">
    <source>
        <dbReference type="ARBA" id="ARBA00023136"/>
    </source>
</evidence>
<comment type="subcellular location">
    <subcellularLocation>
        <location evidence="1">Membrane</location>
        <topology evidence="1">Single-pass membrane protein</topology>
    </subcellularLocation>
</comment>
<sequence length="359" mass="41473">MSRHPETNPHFYGLHRQRDGQLPQTPPRHEVPQPEIRDQVSQPLPPRATHPRFDEQYRSPWLTPAPTPHGQQYPHARPEDGQYQSPWSWQTSQQPHPKKRQEIQEKDRHPPAPIPPRDHQKEHDREPRGGKKQQDDHVRRAQGVAGATQLPEHRGRGHHRVPTPRPTRPIYWLGAVFCAIFWIIVFLGGLIVLIIYLVYRPRNPWFEISSATLNVAYLDTASLIDNNSLLNADLQVLANFTNPNKKMSVDFSSLIIDLYYGSTVIGTQYVEPFSAAKRESRFVNIHMMTSQVRLPPKDSQLFVQQVNQNGILFEVKGVFRVRSNLGILRYSYWLYGHCTIMVTDPPTGVLRATKCRTKR</sequence>
<dbReference type="Proteomes" id="UP001159364">
    <property type="component" value="Linkage Group LG07"/>
</dbReference>
<comment type="caution">
    <text evidence="8">The sequence shown here is derived from an EMBL/GenBank/DDBJ whole genome shotgun (WGS) entry which is preliminary data.</text>
</comment>
<evidence type="ECO:0000256" key="1">
    <source>
        <dbReference type="ARBA" id="ARBA00004167"/>
    </source>
</evidence>
<dbReference type="AlphaFoldDB" id="A0AAV8SXY5"/>
<gene>
    <name evidence="8" type="ORF">K2173_002683</name>
</gene>
<dbReference type="Pfam" id="PF03168">
    <property type="entry name" value="LEA_2"/>
    <property type="match status" value="1"/>
</dbReference>
<dbReference type="PANTHER" id="PTHR31234">
    <property type="entry name" value="LATE EMBRYOGENESIS ABUNDANT (LEA) HYDROXYPROLINE-RICH GLYCOPROTEIN FAMILY"/>
    <property type="match status" value="1"/>
</dbReference>
<organism evidence="8 9">
    <name type="scientific">Erythroxylum novogranatense</name>
    <dbReference type="NCBI Taxonomy" id="1862640"/>
    <lineage>
        <taxon>Eukaryota</taxon>
        <taxon>Viridiplantae</taxon>
        <taxon>Streptophyta</taxon>
        <taxon>Embryophyta</taxon>
        <taxon>Tracheophyta</taxon>
        <taxon>Spermatophyta</taxon>
        <taxon>Magnoliopsida</taxon>
        <taxon>eudicotyledons</taxon>
        <taxon>Gunneridae</taxon>
        <taxon>Pentapetalae</taxon>
        <taxon>rosids</taxon>
        <taxon>fabids</taxon>
        <taxon>Malpighiales</taxon>
        <taxon>Erythroxylaceae</taxon>
        <taxon>Erythroxylum</taxon>
    </lineage>
</organism>
<keyword evidence="4 6" id="KW-0472">Membrane</keyword>
<protein>
    <recommendedName>
        <fullName evidence="7">Late embryogenesis abundant protein LEA-2 subgroup domain-containing protein</fullName>
    </recommendedName>
</protein>